<dbReference type="EMBL" id="RJJU01000008">
    <property type="protein sequence ID" value="RUM11850.1"/>
    <property type="molecule type" value="Genomic_DNA"/>
</dbReference>
<reference evidence="3 4" key="1">
    <citation type="submission" date="2018-11" db="EMBL/GenBank/DDBJ databases">
        <authorList>
            <person name="Huo Y."/>
        </authorList>
    </citation>
    <scope>NUCLEOTIDE SEQUENCE [LARGE SCALE GENOMIC DNA]</scope>
    <source>
        <strain evidence="3 4">CCBAU 33202</strain>
    </source>
</reference>
<reference evidence="2 5" key="2">
    <citation type="submission" date="2020-08" db="EMBL/GenBank/DDBJ databases">
        <title>Genomic Encyclopedia of Type Strains, Phase IV (KMG-IV): sequencing the most valuable type-strain genomes for metagenomic binning, comparative biology and taxonomic classification.</title>
        <authorList>
            <person name="Goeker M."/>
        </authorList>
    </citation>
    <scope>NUCLEOTIDE SEQUENCE [LARGE SCALE GENOMIC DNA]</scope>
    <source>
        <strain evidence="2 5">DSM 19331</strain>
    </source>
</reference>
<dbReference type="EMBL" id="JACIDG010000006">
    <property type="protein sequence ID" value="MBB3915569.1"/>
    <property type="molecule type" value="Genomic_DNA"/>
</dbReference>
<dbReference type="Proteomes" id="UP000272004">
    <property type="component" value="Unassembled WGS sequence"/>
</dbReference>
<accession>A0A7W6BAF7</accession>
<comment type="caution">
    <text evidence="2">The sequence shown here is derived from an EMBL/GenBank/DDBJ whole genome shotgun (WGS) entry which is preliminary data.</text>
</comment>
<organism evidence="2 5">
    <name type="scientific">Rhizobium fabae</name>
    <dbReference type="NCBI Taxonomy" id="573179"/>
    <lineage>
        <taxon>Bacteria</taxon>
        <taxon>Pseudomonadati</taxon>
        <taxon>Pseudomonadota</taxon>
        <taxon>Alphaproteobacteria</taxon>
        <taxon>Hyphomicrobiales</taxon>
        <taxon>Rhizobiaceae</taxon>
        <taxon>Rhizobium/Agrobacterium group</taxon>
        <taxon>Rhizobium</taxon>
    </lineage>
</organism>
<keyword evidence="4" id="KW-1185">Reference proteome</keyword>
<feature type="region of interest" description="Disordered" evidence="1">
    <location>
        <begin position="57"/>
        <end position="83"/>
    </location>
</feature>
<protein>
    <submittedName>
        <fullName evidence="2">Uncharacterized protein</fullName>
    </submittedName>
</protein>
<evidence type="ECO:0000313" key="4">
    <source>
        <dbReference type="Proteomes" id="UP000272004"/>
    </source>
</evidence>
<dbReference type="Proteomes" id="UP000545490">
    <property type="component" value="Unassembled WGS sequence"/>
</dbReference>
<evidence type="ECO:0000256" key="1">
    <source>
        <dbReference type="SAM" id="MobiDB-lite"/>
    </source>
</evidence>
<sequence>MMTDFKTRVQRLPELADAFGPAYTLGRHAMRALKSAADPRRVDWDRVHKATIVESIEQHGQDPDDVHAALSKHSPGATSDDAQAKLRGIIDELAPDLSRKYDQARTLQDAEYASRKAANGGKIRFIK</sequence>
<evidence type="ECO:0000313" key="2">
    <source>
        <dbReference type="EMBL" id="MBB3915569.1"/>
    </source>
</evidence>
<evidence type="ECO:0000313" key="3">
    <source>
        <dbReference type="EMBL" id="RUM11850.1"/>
    </source>
</evidence>
<name>A0A7W6BAF7_9HYPH</name>
<proteinExistence type="predicted"/>
<dbReference type="RefSeq" id="WP_126826816.1">
    <property type="nucleotide sequence ID" value="NZ_JACIDG010000006.1"/>
</dbReference>
<gene>
    <name evidence="3" type="ORF">EFB14_15795</name>
    <name evidence="2" type="ORF">GGQ65_002859</name>
</gene>
<evidence type="ECO:0000313" key="5">
    <source>
        <dbReference type="Proteomes" id="UP000545490"/>
    </source>
</evidence>
<feature type="compositionally biased region" description="Basic and acidic residues" evidence="1">
    <location>
        <begin position="57"/>
        <end position="67"/>
    </location>
</feature>
<dbReference type="AlphaFoldDB" id="A0A7W6BAF7"/>